<accession>A0ABV2I303</accession>
<feature type="non-terminal residue" evidence="1">
    <location>
        <position position="1"/>
    </location>
</feature>
<organism evidence="1 2">
    <name type="scientific">Mesorhizobium shonense</name>
    <dbReference type="NCBI Taxonomy" id="1209948"/>
    <lineage>
        <taxon>Bacteria</taxon>
        <taxon>Pseudomonadati</taxon>
        <taxon>Pseudomonadota</taxon>
        <taxon>Alphaproteobacteria</taxon>
        <taxon>Hyphomicrobiales</taxon>
        <taxon>Phyllobacteriaceae</taxon>
        <taxon>Mesorhizobium</taxon>
    </lineage>
</organism>
<proteinExistence type="predicted"/>
<evidence type="ECO:0000313" key="2">
    <source>
        <dbReference type="Proteomes" id="UP001549036"/>
    </source>
</evidence>
<protein>
    <recommendedName>
        <fullName evidence="3">IS630 family transposase</fullName>
    </recommendedName>
</protein>
<reference evidence="1 2" key="1">
    <citation type="submission" date="2024-06" db="EMBL/GenBank/DDBJ databases">
        <title>Genomic Encyclopedia of Type Strains, Phase IV (KMG-IV): sequencing the most valuable type-strain genomes for metagenomic binning, comparative biology and taxonomic classification.</title>
        <authorList>
            <person name="Goeker M."/>
        </authorList>
    </citation>
    <scope>NUCLEOTIDE SEQUENCE [LARGE SCALE GENOMIC DNA]</scope>
    <source>
        <strain evidence="1 2">DSM 29846</strain>
    </source>
</reference>
<name>A0ABV2I303_9HYPH</name>
<comment type="caution">
    <text evidence="1">The sequence shown here is derived from an EMBL/GenBank/DDBJ whole genome shotgun (WGS) entry which is preliminary data.</text>
</comment>
<dbReference type="Proteomes" id="UP001549036">
    <property type="component" value="Unassembled WGS sequence"/>
</dbReference>
<sequence length="26" mass="2801">GHLVATIEPDECSNYFNNAGYASVKT</sequence>
<dbReference type="EMBL" id="JBEPLM010000022">
    <property type="protein sequence ID" value="MET3597281.1"/>
    <property type="molecule type" value="Genomic_DNA"/>
</dbReference>
<evidence type="ECO:0008006" key="3">
    <source>
        <dbReference type="Google" id="ProtNLM"/>
    </source>
</evidence>
<gene>
    <name evidence="1" type="ORF">ABID26_006705</name>
</gene>
<keyword evidence="2" id="KW-1185">Reference proteome</keyword>
<evidence type="ECO:0000313" key="1">
    <source>
        <dbReference type="EMBL" id="MET3597281.1"/>
    </source>
</evidence>